<dbReference type="GO" id="GO:0046872">
    <property type="term" value="F:metal ion binding"/>
    <property type="evidence" value="ECO:0007669"/>
    <property type="project" value="InterPro"/>
</dbReference>
<dbReference type="InterPro" id="IPR017518">
    <property type="entry name" value="CHP03084"/>
</dbReference>
<dbReference type="AlphaFoldDB" id="A0A2T2ZCG0"/>
<protein>
    <submittedName>
        <fullName evidence="3">TIGR03084 family protein</fullName>
    </submittedName>
</protein>
<dbReference type="Proteomes" id="UP000241647">
    <property type="component" value="Unassembled WGS sequence"/>
</dbReference>
<dbReference type="RefSeq" id="WP_063025695.1">
    <property type="nucleotide sequence ID" value="NZ_PYHS01000002.1"/>
</dbReference>
<dbReference type="InterPro" id="IPR013917">
    <property type="entry name" value="tRNA_wybutosine-synth"/>
</dbReference>
<dbReference type="Gene3D" id="1.20.120.450">
    <property type="entry name" value="dinb family like domain"/>
    <property type="match status" value="1"/>
</dbReference>
<dbReference type="NCBIfam" id="TIGR03084">
    <property type="entry name" value="TIGR03084 family metal-binding protein"/>
    <property type="match status" value="1"/>
</dbReference>
<proteinExistence type="predicted"/>
<dbReference type="EMBL" id="PYHS01000002">
    <property type="protein sequence ID" value="PSR65442.1"/>
    <property type="molecule type" value="Genomic_DNA"/>
</dbReference>
<evidence type="ECO:0000313" key="3">
    <source>
        <dbReference type="EMBL" id="PSR65442.1"/>
    </source>
</evidence>
<gene>
    <name evidence="3" type="ORF">C8259_04750</name>
</gene>
<dbReference type="Pfam" id="PF08608">
    <property type="entry name" value="Wyosine_form"/>
    <property type="match status" value="1"/>
</dbReference>
<accession>A0A2T2ZCG0</accession>
<dbReference type="InterPro" id="IPR024344">
    <property type="entry name" value="MDMPI_metal-binding"/>
</dbReference>
<dbReference type="InterPro" id="IPR034660">
    <property type="entry name" value="DinB/YfiT-like"/>
</dbReference>
<dbReference type="Pfam" id="PF11716">
    <property type="entry name" value="MDMPI_N"/>
    <property type="match status" value="1"/>
</dbReference>
<dbReference type="InterPro" id="IPR017517">
    <property type="entry name" value="Maleyloyr_isom"/>
</dbReference>
<dbReference type="NCBIfam" id="TIGR03083">
    <property type="entry name" value="maleylpyruvate isomerase family mycothiol-dependent enzyme"/>
    <property type="match status" value="1"/>
</dbReference>
<evidence type="ECO:0000259" key="2">
    <source>
        <dbReference type="Pfam" id="PF11716"/>
    </source>
</evidence>
<feature type="domain" description="Mycothiol-dependent maleylpyruvate isomerase metal-binding" evidence="2">
    <location>
        <begin position="12"/>
        <end position="147"/>
    </location>
</feature>
<comment type="caution">
    <text evidence="3">The sequence shown here is derived from an EMBL/GenBank/DDBJ whole genome shotgun (WGS) entry which is preliminary data.</text>
</comment>
<reference evidence="3 4" key="1">
    <citation type="submission" date="2018-02" db="EMBL/GenBank/DDBJ databases">
        <title>8 Nocardia nova and 1 Nocardia cyriacigeorgica strain used for evolution to TMP-SMX.</title>
        <authorList>
            <person name="Mehta H."/>
            <person name="Weng J."/>
            <person name="Shamoo Y."/>
        </authorList>
    </citation>
    <scope>NUCLEOTIDE SEQUENCE [LARGE SCALE GENOMIC DNA]</scope>
    <source>
        <strain evidence="3 4">ATCC 33727</strain>
    </source>
</reference>
<evidence type="ECO:0000313" key="4">
    <source>
        <dbReference type="Proteomes" id="UP000241647"/>
    </source>
</evidence>
<sequence>MALDYPALLRELEQETKRLIDCLSSSSELAWESATPAPGWTIRDQVSHLAYFDDCAHLALTDAERFHTEAARLTALGPDFPDRVAEANRHLPSGDLLTWFEESRARLLTAFSTDDPRRRLPWFGPDMSVASSVTARLMETWAHGQDIYDALGASHPLSSGLRSIAHLGVSTFAFAHQLHHLAVPTQPVRVELDAPDSDEVWTWGPADAADRVTGPAEDFVLAVTQRRHCDDTKLTITGPVASRWMAIAQAYAGAPGTGRPSRTSAR</sequence>
<feature type="domain" description="tRNA wybutosine-synthesis" evidence="1">
    <location>
        <begin position="184"/>
        <end position="229"/>
    </location>
</feature>
<dbReference type="SUPFAM" id="SSF109854">
    <property type="entry name" value="DinB/YfiT-like putative metalloenzymes"/>
    <property type="match status" value="1"/>
</dbReference>
<name>A0A2T2ZCG0_9NOCA</name>
<organism evidence="3 4">
    <name type="scientific">Nocardia nova</name>
    <dbReference type="NCBI Taxonomy" id="37330"/>
    <lineage>
        <taxon>Bacteria</taxon>
        <taxon>Bacillati</taxon>
        <taxon>Actinomycetota</taxon>
        <taxon>Actinomycetes</taxon>
        <taxon>Mycobacteriales</taxon>
        <taxon>Nocardiaceae</taxon>
        <taxon>Nocardia</taxon>
    </lineage>
</organism>
<evidence type="ECO:0000259" key="1">
    <source>
        <dbReference type="Pfam" id="PF08608"/>
    </source>
</evidence>